<dbReference type="EMBL" id="FPBH01000001">
    <property type="protein sequence ID" value="SFT49863.1"/>
    <property type="molecule type" value="Genomic_DNA"/>
</dbReference>
<feature type="chain" id="PRO_5011561889" evidence="5">
    <location>
        <begin position="28"/>
        <end position="383"/>
    </location>
</feature>
<dbReference type="PRINTS" id="PR00337">
    <property type="entry name" value="LEUILEVALBP"/>
</dbReference>
<accession>A0A1I6YH89</accession>
<dbReference type="Proteomes" id="UP000198844">
    <property type="component" value="Unassembled WGS sequence"/>
</dbReference>
<evidence type="ECO:0000256" key="4">
    <source>
        <dbReference type="ARBA" id="ARBA00022970"/>
    </source>
</evidence>
<dbReference type="Gene3D" id="3.40.50.2300">
    <property type="match status" value="2"/>
</dbReference>
<sequence>MRNFSSLFVRSLFAAGIISAAPSLAFADTTVKVGFAAPLTGQYAAYGKDLQYGVQLAIEDAKAKGIRINGQPVNFELVAEDDQGDPRVAVQVGQMLIDKGCNFIVGHFNSGATIPASALYEKAGIPDVNPTSTNPSLNQRGFKNLFSTITNDAQNSGAAARYAVNVQKAKRIAIIDDRTAFGQNQADDFERIAKAAGGNVVAHEYTSNTAVDFRPQLTKIKGLTPDLFYVSTSNPQAALIFKQMRSLGLRATYVGGGGVNTSEFVSLTGSSSESAYAWEPGRPLESNAAGKDFAARFKKRFGVDVLAYAQFGYDSASVAIKAMQEANDTSPAAIRGKLQTVQYEGVTGPISFSPDGSRKDAASTLYQVKNGKWVPVHTETAGS</sequence>
<dbReference type="PANTHER" id="PTHR47151">
    <property type="entry name" value="LEU/ILE/VAL-BINDING ABC TRANSPORTER SUBUNIT"/>
    <property type="match status" value="1"/>
</dbReference>
<dbReference type="InterPro" id="IPR000709">
    <property type="entry name" value="Leu_Ile_Val-bd"/>
</dbReference>
<dbReference type="RefSeq" id="WP_093632714.1">
    <property type="nucleotide sequence ID" value="NZ_FPBH01000001.1"/>
</dbReference>
<dbReference type="SUPFAM" id="SSF53822">
    <property type="entry name" value="Periplasmic binding protein-like I"/>
    <property type="match status" value="1"/>
</dbReference>
<evidence type="ECO:0000313" key="7">
    <source>
        <dbReference type="EMBL" id="SFT49863.1"/>
    </source>
</evidence>
<dbReference type="InterPro" id="IPR028082">
    <property type="entry name" value="Peripla_BP_I"/>
</dbReference>
<evidence type="ECO:0000259" key="6">
    <source>
        <dbReference type="Pfam" id="PF13458"/>
    </source>
</evidence>
<evidence type="ECO:0000313" key="8">
    <source>
        <dbReference type="Proteomes" id="UP000198844"/>
    </source>
</evidence>
<keyword evidence="3 5" id="KW-0732">Signal</keyword>
<evidence type="ECO:0000256" key="3">
    <source>
        <dbReference type="ARBA" id="ARBA00022729"/>
    </source>
</evidence>
<name>A0A1I6YH89_9BURK</name>
<evidence type="ECO:0000256" key="1">
    <source>
        <dbReference type="ARBA" id="ARBA00010062"/>
    </source>
</evidence>
<feature type="signal peptide" evidence="5">
    <location>
        <begin position="1"/>
        <end position="27"/>
    </location>
</feature>
<dbReference type="PANTHER" id="PTHR47151:SF2">
    <property type="entry name" value="AMINO ACID BINDING PROTEIN"/>
    <property type="match status" value="1"/>
</dbReference>
<feature type="domain" description="Leucine-binding protein" evidence="6">
    <location>
        <begin position="30"/>
        <end position="371"/>
    </location>
</feature>
<reference evidence="7 8" key="1">
    <citation type="submission" date="2016-10" db="EMBL/GenBank/DDBJ databases">
        <authorList>
            <person name="de Groot N.N."/>
        </authorList>
    </citation>
    <scope>NUCLEOTIDE SEQUENCE [LARGE SCALE GENOMIC DNA]</scope>
    <source>
        <strain evidence="7 8">LMG 27731</strain>
    </source>
</reference>
<protein>
    <submittedName>
        <fullName evidence="7">Amino acid/amide ABC transporter substrate-binding protein, HAAT family</fullName>
    </submittedName>
</protein>
<dbReference type="AlphaFoldDB" id="A0A1I6YH89"/>
<dbReference type="InterPro" id="IPR028081">
    <property type="entry name" value="Leu-bd"/>
</dbReference>
<keyword evidence="4" id="KW-0029">Amino-acid transport</keyword>
<evidence type="ECO:0000256" key="5">
    <source>
        <dbReference type="SAM" id="SignalP"/>
    </source>
</evidence>
<dbReference type="OrthoDB" id="5469508at2"/>
<dbReference type="GO" id="GO:0006865">
    <property type="term" value="P:amino acid transport"/>
    <property type="evidence" value="ECO:0007669"/>
    <property type="project" value="UniProtKB-KW"/>
</dbReference>
<dbReference type="Pfam" id="PF13458">
    <property type="entry name" value="Peripla_BP_6"/>
    <property type="match status" value="1"/>
</dbReference>
<comment type="similarity">
    <text evidence="1">Belongs to the leucine-binding protein family.</text>
</comment>
<proteinExistence type="inferred from homology"/>
<dbReference type="CDD" id="cd06342">
    <property type="entry name" value="PBP1_ABC_LIVBP-like"/>
    <property type="match status" value="1"/>
</dbReference>
<gene>
    <name evidence="7" type="ORF">SAMN05192563_1001497</name>
</gene>
<evidence type="ECO:0000256" key="2">
    <source>
        <dbReference type="ARBA" id="ARBA00022448"/>
    </source>
</evidence>
<organism evidence="7 8">
    <name type="scientific">Paraburkholderia aspalathi</name>
    <dbReference type="NCBI Taxonomy" id="1324617"/>
    <lineage>
        <taxon>Bacteria</taxon>
        <taxon>Pseudomonadati</taxon>
        <taxon>Pseudomonadota</taxon>
        <taxon>Betaproteobacteria</taxon>
        <taxon>Burkholderiales</taxon>
        <taxon>Burkholderiaceae</taxon>
        <taxon>Paraburkholderia</taxon>
    </lineage>
</organism>
<keyword evidence="2" id="KW-0813">Transport</keyword>